<dbReference type="OrthoDB" id="435240at2759"/>
<dbReference type="AlphaFoldDB" id="A0A9W4HN84"/>
<evidence type="ECO:0008006" key="6">
    <source>
        <dbReference type="Google" id="ProtNLM"/>
    </source>
</evidence>
<comment type="caution">
    <text evidence="4">The sequence shown here is derived from an EMBL/GenBank/DDBJ whole genome shotgun (WGS) entry which is preliminary data.</text>
</comment>
<dbReference type="Proteomes" id="UP001153461">
    <property type="component" value="Unassembled WGS sequence"/>
</dbReference>
<dbReference type="Gene3D" id="3.40.47.10">
    <property type="match status" value="1"/>
</dbReference>
<sequence length="457" mass="49366">MYTPIIVGVGDVINRSKKAEDAIEPLKLMSQAIETAIKDTGLSSAAAAKLKSSIDSIDAVRCWTWPYPDLPGSLCDILKINPEHRHYHPFNSGSTPGLFFDQASRRISSGETKVAVLTGGEALASIKSCLAEGRMPPPGWTNVGRSVSDPTARRLADDVAGLHGIGTPMQGYPLFENGFRAHRGQSIPQNIDESAKLYEHFAAIASKNPNAWFFGNSETANSIKTVTKQNRMICFPYPLLMNAMNLVNISGAVLLTSAEYAAELGIPRSKWIYALGGAGTRDSPNFWERPNFYSSPSISRSLDAAIEVSGLRREEIDLYDFYSCFPIVPKIAAHVLGLPITNHTQPVTLLGGLTFFGGAGNNYSMHSIIEMARALRNGRGHNGLVLANGGIMTYQHVVVMSVRPRPDGSPYPERQPLPEVITDISIPPIEKKADGEAVLELTTTGMACRSVGISLGA</sequence>
<keyword evidence="2" id="KW-0808">Transferase</keyword>
<evidence type="ECO:0000313" key="5">
    <source>
        <dbReference type="Proteomes" id="UP001153461"/>
    </source>
</evidence>
<dbReference type="EMBL" id="CAJVNV010000129">
    <property type="protein sequence ID" value="CAG8066340.1"/>
    <property type="molecule type" value="Genomic_DNA"/>
</dbReference>
<proteinExistence type="inferred from homology"/>
<protein>
    <recommendedName>
        <fullName evidence="6">Thiolase-like protein type 1 additional C-terminal domain-containing protein</fullName>
    </recommendedName>
</protein>
<reference evidence="4" key="1">
    <citation type="submission" date="2021-07" db="EMBL/GenBank/DDBJ databases">
        <authorList>
            <person name="Branca A.L. A."/>
        </authorList>
    </citation>
    <scope>NUCLEOTIDE SEQUENCE</scope>
</reference>
<keyword evidence="3" id="KW-0012">Acyltransferase</keyword>
<dbReference type="GO" id="GO:0016746">
    <property type="term" value="F:acyltransferase activity"/>
    <property type="evidence" value="ECO:0007669"/>
    <property type="project" value="UniProtKB-KW"/>
</dbReference>
<dbReference type="PANTHER" id="PTHR18919:SF139">
    <property type="entry name" value="THIOLASE-LIKE PROTEIN TYPE 1 ADDITIONAL C-TERMINAL DOMAIN-CONTAINING PROTEIN"/>
    <property type="match status" value="1"/>
</dbReference>
<dbReference type="InterPro" id="IPR016039">
    <property type="entry name" value="Thiolase-like"/>
</dbReference>
<dbReference type="PANTHER" id="PTHR18919">
    <property type="entry name" value="ACETYL-COA C-ACYLTRANSFERASE"/>
    <property type="match status" value="1"/>
</dbReference>
<name>A0A9W4HN84_PENNA</name>
<evidence type="ECO:0000313" key="4">
    <source>
        <dbReference type="EMBL" id="CAG8066340.1"/>
    </source>
</evidence>
<evidence type="ECO:0000256" key="3">
    <source>
        <dbReference type="ARBA" id="ARBA00023315"/>
    </source>
</evidence>
<comment type="similarity">
    <text evidence="1">Belongs to the thiolase-like superfamily. Thiolase family.</text>
</comment>
<evidence type="ECO:0000256" key="1">
    <source>
        <dbReference type="ARBA" id="ARBA00010982"/>
    </source>
</evidence>
<dbReference type="SUPFAM" id="SSF53901">
    <property type="entry name" value="Thiolase-like"/>
    <property type="match status" value="1"/>
</dbReference>
<gene>
    <name evidence="4" type="ORF">PNAL_LOCUS3723</name>
</gene>
<organism evidence="4 5">
    <name type="scientific">Penicillium nalgiovense</name>
    <dbReference type="NCBI Taxonomy" id="60175"/>
    <lineage>
        <taxon>Eukaryota</taxon>
        <taxon>Fungi</taxon>
        <taxon>Dikarya</taxon>
        <taxon>Ascomycota</taxon>
        <taxon>Pezizomycotina</taxon>
        <taxon>Eurotiomycetes</taxon>
        <taxon>Eurotiomycetidae</taxon>
        <taxon>Eurotiales</taxon>
        <taxon>Aspergillaceae</taxon>
        <taxon>Penicillium</taxon>
    </lineage>
</organism>
<evidence type="ECO:0000256" key="2">
    <source>
        <dbReference type="ARBA" id="ARBA00022679"/>
    </source>
</evidence>
<accession>A0A9W4HN84</accession>